<dbReference type="EC" id="5.1.3.22" evidence="2 3"/>
<name>A0A395X669_9FIRM</name>
<keyword evidence="5" id="KW-1185">Reference proteome</keyword>
<proteinExistence type="predicted"/>
<evidence type="ECO:0000313" key="2">
    <source>
        <dbReference type="EMBL" id="RGV60321.1"/>
    </source>
</evidence>
<evidence type="ECO:0000259" key="1">
    <source>
        <dbReference type="Pfam" id="PF01261"/>
    </source>
</evidence>
<dbReference type="Proteomes" id="UP000409147">
    <property type="component" value="Unassembled WGS sequence"/>
</dbReference>
<reference evidence="2 4" key="1">
    <citation type="submission" date="2018-08" db="EMBL/GenBank/DDBJ databases">
        <title>A genome reference for cultivated species of the human gut microbiota.</title>
        <authorList>
            <person name="Zou Y."/>
            <person name="Xue W."/>
            <person name="Luo G."/>
        </authorList>
    </citation>
    <scope>NUCLEOTIDE SEQUENCE [LARGE SCALE GENOMIC DNA]</scope>
    <source>
        <strain evidence="2 4">AF14-23</strain>
    </source>
</reference>
<accession>A0A395X669</accession>
<protein>
    <submittedName>
        <fullName evidence="2 3">L-ribulose-5-phosphate 3-epimerase</fullName>
        <ecNumber evidence="2 3">5.1.3.22</ecNumber>
    </submittedName>
</protein>
<dbReference type="AlphaFoldDB" id="A0A395X669"/>
<organism evidence="2 4">
    <name type="scientific">Blautia obeum</name>
    <dbReference type="NCBI Taxonomy" id="40520"/>
    <lineage>
        <taxon>Bacteria</taxon>
        <taxon>Bacillati</taxon>
        <taxon>Bacillota</taxon>
        <taxon>Clostridia</taxon>
        <taxon>Lachnospirales</taxon>
        <taxon>Lachnospiraceae</taxon>
        <taxon>Blautia</taxon>
    </lineage>
</organism>
<dbReference type="GO" id="GO:0034015">
    <property type="term" value="F:L-ribulose-5-phosphate 3-epimerase activity"/>
    <property type="evidence" value="ECO:0007669"/>
    <property type="project" value="UniProtKB-EC"/>
</dbReference>
<dbReference type="InterPro" id="IPR036237">
    <property type="entry name" value="Xyl_isomerase-like_sf"/>
</dbReference>
<feature type="domain" description="Xylose isomerase-like TIM barrel" evidence="1">
    <location>
        <begin position="24"/>
        <end position="266"/>
    </location>
</feature>
<dbReference type="RefSeq" id="WP_117628719.1">
    <property type="nucleotide sequence ID" value="NZ_CABHNB010000050.1"/>
</dbReference>
<keyword evidence="2" id="KW-0413">Isomerase</keyword>
<dbReference type="PANTHER" id="PTHR12110">
    <property type="entry name" value="HYDROXYPYRUVATE ISOMERASE"/>
    <property type="match status" value="1"/>
</dbReference>
<dbReference type="Gene3D" id="3.20.20.150">
    <property type="entry name" value="Divalent-metal-dependent TIM barrel enzymes"/>
    <property type="match status" value="1"/>
</dbReference>
<sequence>MKKYSLGLYEKAMPGTLNWKEKLETAKEAGYDFVEISIDATEEKIARLDMTKEERFEIIKAMYEVGIPIRTMCVSALTKYSLGNNKEEYCKRGMEILEKSLQLADDLGIRVVMIPGYDVYYEPSTLETKKRFLKNLKKASELAEKAGVQLGLETMENEFMNTVEKAMKYVTLCDSNYLKIYPDIGNLTNAAVSYQSDVLEDMELGRGNLTSLHLKETLPGRFREVPYGTGHVDFEAAINKAWNLGVRRFVTEFWYTGNENWKADIDSAVGMAKPILEKLS</sequence>
<evidence type="ECO:0000313" key="5">
    <source>
        <dbReference type="Proteomes" id="UP000409147"/>
    </source>
</evidence>
<dbReference type="SUPFAM" id="SSF51658">
    <property type="entry name" value="Xylose isomerase-like"/>
    <property type="match status" value="1"/>
</dbReference>
<dbReference type="Proteomes" id="UP000265828">
    <property type="component" value="Unassembled WGS sequence"/>
</dbReference>
<dbReference type="PANTHER" id="PTHR12110:SF41">
    <property type="entry name" value="INOSOSE DEHYDRATASE"/>
    <property type="match status" value="1"/>
</dbReference>
<reference evidence="3 5" key="2">
    <citation type="submission" date="2019-07" db="EMBL/GenBank/DDBJ databases">
        <authorList>
            <person name="Hibberd C M."/>
            <person name="Gehrig L. J."/>
            <person name="Chang H.-W."/>
            <person name="Venkatesh S."/>
        </authorList>
    </citation>
    <scope>NUCLEOTIDE SEQUENCE [LARGE SCALE GENOMIC DNA]</scope>
    <source>
        <strain evidence="3">Ruminococcus_obeum_SSTS_Bg7063</strain>
    </source>
</reference>
<dbReference type="EMBL" id="CABHNB010000050">
    <property type="protein sequence ID" value="VUX23404.1"/>
    <property type="molecule type" value="Genomic_DNA"/>
</dbReference>
<dbReference type="EMBL" id="QRZI01000020">
    <property type="protein sequence ID" value="RGV60321.1"/>
    <property type="molecule type" value="Genomic_DNA"/>
</dbReference>
<evidence type="ECO:0000313" key="4">
    <source>
        <dbReference type="Proteomes" id="UP000265828"/>
    </source>
</evidence>
<evidence type="ECO:0000313" key="3">
    <source>
        <dbReference type="EMBL" id="VUX23404.1"/>
    </source>
</evidence>
<dbReference type="InterPro" id="IPR050312">
    <property type="entry name" value="IolE/XylAMocC-like"/>
</dbReference>
<dbReference type="Pfam" id="PF01261">
    <property type="entry name" value="AP_endonuc_2"/>
    <property type="match status" value="1"/>
</dbReference>
<gene>
    <name evidence="3" type="primary">ulaE_1</name>
    <name evidence="2" type="ORF">DWW07_17465</name>
    <name evidence="3" type="ORF">ROSSTS7063_00079</name>
</gene>
<dbReference type="NCBIfam" id="NF009689">
    <property type="entry name" value="PRK13210.1"/>
    <property type="match status" value="1"/>
</dbReference>
<dbReference type="InterPro" id="IPR013022">
    <property type="entry name" value="Xyl_isomerase-like_TIM-brl"/>
</dbReference>